<keyword evidence="4" id="KW-1185">Reference proteome</keyword>
<dbReference type="InterPro" id="IPR012340">
    <property type="entry name" value="NA-bd_OB-fold"/>
</dbReference>
<protein>
    <recommendedName>
        <fullName evidence="5">DNA-binding protein</fullName>
    </recommendedName>
</protein>
<dbReference type="Gene3D" id="6.10.30.10">
    <property type="match status" value="1"/>
</dbReference>
<feature type="domain" description="ChsH2 C-terminal OB-fold" evidence="1">
    <location>
        <begin position="57"/>
        <end position="116"/>
    </location>
</feature>
<organism evidence="3 4">
    <name type="scientific">Pseudonocardia ailaonensis</name>
    <dbReference type="NCBI Taxonomy" id="367279"/>
    <lineage>
        <taxon>Bacteria</taxon>
        <taxon>Bacillati</taxon>
        <taxon>Actinomycetota</taxon>
        <taxon>Actinomycetes</taxon>
        <taxon>Pseudonocardiales</taxon>
        <taxon>Pseudonocardiaceae</taxon>
        <taxon>Pseudonocardia</taxon>
    </lineage>
</organism>
<sequence length="137" mass="14939">MTGFVEPEPGHDTVPWWEALAEGQLTVPTCDDCRRRFFPPQPYCPHCGSTSAQLQPHAGDGTVYSWVVVHRAFAEEFAGDVPYGIVAVDLDGGGRLVGRFSGDPGLLRDGLPVTAEIEGVADFGILWFRPHDEEGTR</sequence>
<dbReference type="InterPro" id="IPR052513">
    <property type="entry name" value="Thioester_dehydratase-like"/>
</dbReference>
<feature type="domain" description="ChsH2 rubredoxin-like zinc ribbon" evidence="2">
    <location>
        <begin position="17"/>
        <end position="50"/>
    </location>
</feature>
<reference evidence="3 4" key="1">
    <citation type="journal article" date="2019" name="Int. J. Syst. Evol. Microbiol.">
        <title>The Global Catalogue of Microorganisms (GCM) 10K type strain sequencing project: providing services to taxonomists for standard genome sequencing and annotation.</title>
        <authorList>
            <consortium name="The Broad Institute Genomics Platform"/>
            <consortium name="The Broad Institute Genome Sequencing Center for Infectious Disease"/>
            <person name="Wu L."/>
            <person name="Ma J."/>
        </authorList>
    </citation>
    <scope>NUCLEOTIDE SEQUENCE [LARGE SCALE GENOMIC DNA]</scope>
    <source>
        <strain evidence="3 4">JCM 16009</strain>
    </source>
</reference>
<evidence type="ECO:0000259" key="2">
    <source>
        <dbReference type="Pfam" id="PF12172"/>
    </source>
</evidence>
<dbReference type="Proteomes" id="UP001500449">
    <property type="component" value="Unassembled WGS sequence"/>
</dbReference>
<dbReference type="Pfam" id="PF12172">
    <property type="entry name" value="zf-ChsH2"/>
    <property type="match status" value="1"/>
</dbReference>
<dbReference type="InterPro" id="IPR002878">
    <property type="entry name" value="ChsH2_C"/>
</dbReference>
<accession>A0ABN2MZG9</accession>
<dbReference type="EMBL" id="BAAAQK010000005">
    <property type="protein sequence ID" value="GAA1844923.1"/>
    <property type="molecule type" value="Genomic_DNA"/>
</dbReference>
<evidence type="ECO:0000259" key="1">
    <source>
        <dbReference type="Pfam" id="PF01796"/>
    </source>
</evidence>
<dbReference type="PANTHER" id="PTHR34075">
    <property type="entry name" value="BLR3430 PROTEIN"/>
    <property type="match status" value="1"/>
</dbReference>
<evidence type="ECO:0000313" key="4">
    <source>
        <dbReference type="Proteomes" id="UP001500449"/>
    </source>
</evidence>
<dbReference type="InterPro" id="IPR022002">
    <property type="entry name" value="ChsH2_Znr"/>
</dbReference>
<dbReference type="SUPFAM" id="SSF50249">
    <property type="entry name" value="Nucleic acid-binding proteins"/>
    <property type="match status" value="1"/>
</dbReference>
<evidence type="ECO:0008006" key="5">
    <source>
        <dbReference type="Google" id="ProtNLM"/>
    </source>
</evidence>
<name>A0ABN2MZG9_9PSEU</name>
<dbReference type="Pfam" id="PF01796">
    <property type="entry name" value="OB_ChsH2_C"/>
    <property type="match status" value="1"/>
</dbReference>
<proteinExistence type="predicted"/>
<evidence type="ECO:0000313" key="3">
    <source>
        <dbReference type="EMBL" id="GAA1844923.1"/>
    </source>
</evidence>
<gene>
    <name evidence="3" type="ORF">GCM10009836_25530</name>
</gene>
<dbReference type="RefSeq" id="WP_344415804.1">
    <property type="nucleotide sequence ID" value="NZ_BAAAQK010000005.1"/>
</dbReference>
<dbReference type="PANTHER" id="PTHR34075:SF5">
    <property type="entry name" value="BLR3430 PROTEIN"/>
    <property type="match status" value="1"/>
</dbReference>
<comment type="caution">
    <text evidence="3">The sequence shown here is derived from an EMBL/GenBank/DDBJ whole genome shotgun (WGS) entry which is preliminary data.</text>
</comment>